<organism evidence="3 4">
    <name type="scientific">Leptobacterium flavescens</name>
    <dbReference type="NCBI Taxonomy" id="472055"/>
    <lineage>
        <taxon>Bacteria</taxon>
        <taxon>Pseudomonadati</taxon>
        <taxon>Bacteroidota</taxon>
        <taxon>Flavobacteriia</taxon>
        <taxon>Flavobacteriales</taxon>
        <taxon>Flavobacteriaceae</taxon>
        <taxon>Leptobacterium</taxon>
    </lineage>
</organism>
<evidence type="ECO:0000313" key="3">
    <source>
        <dbReference type="EMBL" id="NER13440.1"/>
    </source>
</evidence>
<evidence type="ECO:0000313" key="4">
    <source>
        <dbReference type="Proteomes" id="UP000468581"/>
    </source>
</evidence>
<comment type="caution">
    <text evidence="3">The sequence shown here is derived from an EMBL/GenBank/DDBJ whole genome shotgun (WGS) entry which is preliminary data.</text>
</comment>
<dbReference type="Gene3D" id="3.60.21.10">
    <property type="match status" value="1"/>
</dbReference>
<dbReference type="InterPro" id="IPR029052">
    <property type="entry name" value="Metallo-depent_PP-like"/>
</dbReference>
<protein>
    <recommendedName>
        <fullName evidence="2">Calcineurin-like phosphoesterase domain-containing protein</fullName>
    </recommendedName>
</protein>
<sequence length="391" mass="45011">MKTKLLRYFKHLFLTILVLGITAVLIGLYMGASLNYADRPGKWNMEKEGPYVFFENDSVLSVNHIRGNRDKGFYVDKKEYPIGSEIEATSYFSLDATDFNFSLKTDFKTPKTTYDDGNKILAISDIESGYKTFRDFLINSKVIDAELNWTFGNGHLVLVGDFVDRGFSTTQVLWFIYKLEQEAQKKGGMVHFILGNHELKNLQGNYGAASDKYLAVSNILEKQQFELYNSDSFIGRWLSSKNTVERINGNLFTHGGLHPDLADTNISLEQLNETVRKNYYKAYYPKATKSTEQMLVSTRIGPSWYRGYFRENLTQEEVERGLDKFDAKAVIVGHTIQRKVNRKFQGKVIGIDVHHPKDYSKSWPKRRSEALMIEGGKYYRVFDNGGRREML</sequence>
<accession>A0A6P0ULY2</accession>
<dbReference type="InterPro" id="IPR004843">
    <property type="entry name" value="Calcineurin-like_PHP"/>
</dbReference>
<dbReference type="Proteomes" id="UP000468581">
    <property type="component" value="Unassembled WGS sequence"/>
</dbReference>
<dbReference type="PANTHER" id="PTHR46546">
    <property type="entry name" value="SHEWANELLA-LIKE PROTEIN PHOSPHATASE 1"/>
    <property type="match status" value="1"/>
</dbReference>
<dbReference type="GO" id="GO:0016787">
    <property type="term" value="F:hydrolase activity"/>
    <property type="evidence" value="ECO:0007669"/>
    <property type="project" value="InterPro"/>
</dbReference>
<evidence type="ECO:0000259" key="2">
    <source>
        <dbReference type="Pfam" id="PF00149"/>
    </source>
</evidence>
<keyword evidence="1" id="KW-0472">Membrane</keyword>
<evidence type="ECO:0000256" key="1">
    <source>
        <dbReference type="SAM" id="Phobius"/>
    </source>
</evidence>
<dbReference type="SUPFAM" id="SSF56300">
    <property type="entry name" value="Metallo-dependent phosphatases"/>
    <property type="match status" value="1"/>
</dbReference>
<dbReference type="PANTHER" id="PTHR46546:SF4">
    <property type="entry name" value="SHEWANELLA-LIKE PROTEIN PHOSPHATASE 1"/>
    <property type="match status" value="1"/>
</dbReference>
<dbReference type="Pfam" id="PF00149">
    <property type="entry name" value="Metallophos"/>
    <property type="match status" value="1"/>
</dbReference>
<proteinExistence type="predicted"/>
<reference evidence="3 4" key="1">
    <citation type="submission" date="2020-01" db="EMBL/GenBank/DDBJ databases">
        <title>Leptobacterium flavescens.</title>
        <authorList>
            <person name="Wang G."/>
        </authorList>
    </citation>
    <scope>NUCLEOTIDE SEQUENCE [LARGE SCALE GENOMIC DNA]</scope>
    <source>
        <strain evidence="3 4">KCTC 22160</strain>
    </source>
</reference>
<name>A0A6P0ULY2_9FLAO</name>
<keyword evidence="1" id="KW-1133">Transmembrane helix</keyword>
<gene>
    <name evidence="3" type="ORF">GWK08_08335</name>
</gene>
<dbReference type="RefSeq" id="WP_163606479.1">
    <property type="nucleotide sequence ID" value="NZ_JAABOO010000002.1"/>
</dbReference>
<dbReference type="EMBL" id="JAABOO010000002">
    <property type="protein sequence ID" value="NER13440.1"/>
    <property type="molecule type" value="Genomic_DNA"/>
</dbReference>
<feature type="domain" description="Calcineurin-like phosphoesterase" evidence="2">
    <location>
        <begin position="119"/>
        <end position="336"/>
    </location>
</feature>
<feature type="transmembrane region" description="Helical" evidence="1">
    <location>
        <begin position="12"/>
        <end position="32"/>
    </location>
</feature>
<keyword evidence="1" id="KW-0812">Transmembrane</keyword>
<dbReference type="AlphaFoldDB" id="A0A6P0ULY2"/>
<keyword evidence="4" id="KW-1185">Reference proteome</keyword>